<dbReference type="Proteomes" id="UP000215914">
    <property type="component" value="Unassembled WGS sequence"/>
</dbReference>
<accession>A0A9K3JUX4</accession>
<name>A0A9K3JUX4_HELAN</name>
<dbReference type="Gramene" id="mRNA:HanXRQr2_Chr01g0020521">
    <property type="protein sequence ID" value="CDS:HanXRQr2_Chr01g0020521.1"/>
    <property type="gene ID" value="HanXRQr2_Chr01g0020521"/>
</dbReference>
<evidence type="ECO:0000313" key="1">
    <source>
        <dbReference type="EMBL" id="KAF5821924.1"/>
    </source>
</evidence>
<dbReference type="AlphaFoldDB" id="A0A9K3JUX4"/>
<organism evidence="1 2">
    <name type="scientific">Helianthus annuus</name>
    <name type="common">Common sunflower</name>
    <dbReference type="NCBI Taxonomy" id="4232"/>
    <lineage>
        <taxon>Eukaryota</taxon>
        <taxon>Viridiplantae</taxon>
        <taxon>Streptophyta</taxon>
        <taxon>Embryophyta</taxon>
        <taxon>Tracheophyta</taxon>
        <taxon>Spermatophyta</taxon>
        <taxon>Magnoliopsida</taxon>
        <taxon>eudicotyledons</taxon>
        <taxon>Gunneridae</taxon>
        <taxon>Pentapetalae</taxon>
        <taxon>asterids</taxon>
        <taxon>campanulids</taxon>
        <taxon>Asterales</taxon>
        <taxon>Asteraceae</taxon>
        <taxon>Asteroideae</taxon>
        <taxon>Heliantheae alliance</taxon>
        <taxon>Heliantheae</taxon>
        <taxon>Helianthus</taxon>
    </lineage>
</organism>
<protein>
    <submittedName>
        <fullName evidence="1">Uncharacterized protein</fullName>
    </submittedName>
</protein>
<reference evidence="1" key="1">
    <citation type="journal article" date="2017" name="Nature">
        <title>The sunflower genome provides insights into oil metabolism, flowering and Asterid evolution.</title>
        <authorList>
            <person name="Badouin H."/>
            <person name="Gouzy J."/>
            <person name="Grassa C.J."/>
            <person name="Murat F."/>
            <person name="Staton S.E."/>
            <person name="Cottret L."/>
            <person name="Lelandais-Briere C."/>
            <person name="Owens G.L."/>
            <person name="Carrere S."/>
            <person name="Mayjonade B."/>
            <person name="Legrand L."/>
            <person name="Gill N."/>
            <person name="Kane N.C."/>
            <person name="Bowers J.E."/>
            <person name="Hubner S."/>
            <person name="Bellec A."/>
            <person name="Berard A."/>
            <person name="Berges H."/>
            <person name="Blanchet N."/>
            <person name="Boniface M.C."/>
            <person name="Brunel D."/>
            <person name="Catrice O."/>
            <person name="Chaidir N."/>
            <person name="Claudel C."/>
            <person name="Donnadieu C."/>
            <person name="Faraut T."/>
            <person name="Fievet G."/>
            <person name="Helmstetter N."/>
            <person name="King M."/>
            <person name="Knapp S.J."/>
            <person name="Lai Z."/>
            <person name="Le Paslier M.C."/>
            <person name="Lippi Y."/>
            <person name="Lorenzon L."/>
            <person name="Mandel J.R."/>
            <person name="Marage G."/>
            <person name="Marchand G."/>
            <person name="Marquand E."/>
            <person name="Bret-Mestries E."/>
            <person name="Morien E."/>
            <person name="Nambeesan S."/>
            <person name="Nguyen T."/>
            <person name="Pegot-Espagnet P."/>
            <person name="Pouilly N."/>
            <person name="Raftis F."/>
            <person name="Sallet E."/>
            <person name="Schiex T."/>
            <person name="Thomas J."/>
            <person name="Vandecasteele C."/>
            <person name="Vares D."/>
            <person name="Vear F."/>
            <person name="Vautrin S."/>
            <person name="Crespi M."/>
            <person name="Mangin B."/>
            <person name="Burke J.M."/>
            <person name="Salse J."/>
            <person name="Munos S."/>
            <person name="Vincourt P."/>
            <person name="Rieseberg L.H."/>
            <person name="Langlade N.B."/>
        </authorList>
    </citation>
    <scope>NUCLEOTIDE SEQUENCE</scope>
    <source>
        <tissue evidence="1">Leaves</tissue>
    </source>
</reference>
<reference evidence="1" key="2">
    <citation type="submission" date="2020-06" db="EMBL/GenBank/DDBJ databases">
        <title>Helianthus annuus Genome sequencing and assembly Release 2.</title>
        <authorList>
            <person name="Gouzy J."/>
            <person name="Langlade N."/>
            <person name="Munos S."/>
        </authorList>
    </citation>
    <scope>NUCLEOTIDE SEQUENCE</scope>
    <source>
        <tissue evidence="1">Leaves</tissue>
    </source>
</reference>
<keyword evidence="2" id="KW-1185">Reference proteome</keyword>
<evidence type="ECO:0000313" key="2">
    <source>
        <dbReference type="Proteomes" id="UP000215914"/>
    </source>
</evidence>
<sequence length="51" mass="5825">MILQTYEPFTKPLTVKISSNNLKASSLFPFSHSPMIKYVTISSTRTNPFFL</sequence>
<gene>
    <name evidence="1" type="ORF">HanXRQr2_Chr01g0020521</name>
</gene>
<dbReference type="EMBL" id="MNCJ02000316">
    <property type="protein sequence ID" value="KAF5821924.1"/>
    <property type="molecule type" value="Genomic_DNA"/>
</dbReference>
<comment type="caution">
    <text evidence="1">The sequence shown here is derived from an EMBL/GenBank/DDBJ whole genome shotgun (WGS) entry which is preliminary data.</text>
</comment>
<proteinExistence type="predicted"/>